<evidence type="ECO:0000313" key="2">
    <source>
        <dbReference type="Proteomes" id="UP000217076"/>
    </source>
</evidence>
<dbReference type="EMBL" id="FNCV01000001">
    <property type="protein sequence ID" value="SDG49244.1"/>
    <property type="molecule type" value="Genomic_DNA"/>
</dbReference>
<proteinExistence type="predicted"/>
<dbReference type="RefSeq" id="WP_092614516.1">
    <property type="nucleotide sequence ID" value="NZ_FNCV01000001.1"/>
</dbReference>
<organism evidence="1 2">
    <name type="scientific">Roseospirillum parvum</name>
    <dbReference type="NCBI Taxonomy" id="83401"/>
    <lineage>
        <taxon>Bacteria</taxon>
        <taxon>Pseudomonadati</taxon>
        <taxon>Pseudomonadota</taxon>
        <taxon>Alphaproteobacteria</taxon>
        <taxon>Rhodospirillales</taxon>
        <taxon>Rhodospirillaceae</taxon>
        <taxon>Roseospirillum</taxon>
    </lineage>
</organism>
<dbReference type="SUPFAM" id="SSF56784">
    <property type="entry name" value="HAD-like"/>
    <property type="match status" value="1"/>
</dbReference>
<reference evidence="2" key="1">
    <citation type="submission" date="2016-10" db="EMBL/GenBank/DDBJ databases">
        <authorList>
            <person name="Varghese N."/>
            <person name="Submissions S."/>
        </authorList>
    </citation>
    <scope>NUCLEOTIDE SEQUENCE [LARGE SCALE GENOMIC DNA]</scope>
    <source>
        <strain evidence="2">930I</strain>
    </source>
</reference>
<dbReference type="InterPro" id="IPR036412">
    <property type="entry name" value="HAD-like_sf"/>
</dbReference>
<gene>
    <name evidence="1" type="ORF">SAMN05421742_101389</name>
</gene>
<keyword evidence="2" id="KW-1185">Reference proteome</keyword>
<dbReference type="Proteomes" id="UP000217076">
    <property type="component" value="Unassembled WGS sequence"/>
</dbReference>
<sequence>MADAATTLTLSRLPKTWLIDVDGVCLAHNGHLRADERLLPGVREFWAGLGADDMVILLSAREESWRAPTLALFADLGLRVDQALFGLPVGERILINDKKPGGLLTAHAVNLARDAGLESVRIDLDPTL</sequence>
<dbReference type="STRING" id="83401.SAMN05421742_101389"/>
<evidence type="ECO:0000313" key="1">
    <source>
        <dbReference type="EMBL" id="SDG49244.1"/>
    </source>
</evidence>
<protein>
    <submittedName>
        <fullName evidence="1">Uncharacterized protein</fullName>
    </submittedName>
</protein>
<accession>A0A1G7UP02</accession>
<dbReference type="OrthoDB" id="9788272at2"/>
<dbReference type="AlphaFoldDB" id="A0A1G7UP02"/>
<name>A0A1G7UP02_9PROT</name>